<evidence type="ECO:0000313" key="2">
    <source>
        <dbReference type="EMBL" id="CBY24197.1"/>
    </source>
</evidence>
<proteinExistence type="predicted"/>
<protein>
    <submittedName>
        <fullName evidence="2">Uncharacterized protein</fullName>
    </submittedName>
</protein>
<sequence length="201" mass="22952">MLESKLPESEKLTGAKKRKARGYKPPGSEWIPRTPRSRLLYDHVRKHFMQISNSASIPRHYIPVDPDLPPVVEEFEGDLALYGVDPEEIKKYEENFEAEAKSSFKFSSEHDSGTEPVTPSDKQCITPEAVSPEDDDVFDSDKFNEGSFLRPRRLLPQRSYRAFSFEVDSSLYEGPSVMSEEPSTDFQAAYKQVTKGKKRLI</sequence>
<organism evidence="2 3">
    <name type="scientific">Oikopleura dioica</name>
    <name type="common">Tunicate</name>
    <dbReference type="NCBI Taxonomy" id="34765"/>
    <lineage>
        <taxon>Eukaryota</taxon>
        <taxon>Metazoa</taxon>
        <taxon>Chordata</taxon>
        <taxon>Tunicata</taxon>
        <taxon>Appendicularia</taxon>
        <taxon>Copelata</taxon>
        <taxon>Oikopleuridae</taxon>
        <taxon>Oikopleura</taxon>
    </lineage>
</organism>
<feature type="region of interest" description="Disordered" evidence="1">
    <location>
        <begin position="102"/>
        <end position="139"/>
    </location>
</feature>
<evidence type="ECO:0000313" key="3">
    <source>
        <dbReference type="Proteomes" id="UP000001307"/>
    </source>
</evidence>
<dbReference type="EMBL" id="FN653044">
    <property type="protein sequence ID" value="CBY24197.1"/>
    <property type="molecule type" value="Genomic_DNA"/>
</dbReference>
<evidence type="ECO:0000256" key="1">
    <source>
        <dbReference type="SAM" id="MobiDB-lite"/>
    </source>
</evidence>
<reference evidence="2 3" key="1">
    <citation type="journal article" date="2010" name="Science">
        <title>Plasticity of animal genome architecture unmasked by rapid evolution of a pelagic tunicate.</title>
        <authorList>
            <person name="Denoeud F."/>
            <person name="Henriet S."/>
            <person name="Mungpakdee S."/>
            <person name="Aury J.M."/>
            <person name="Da Silva C."/>
            <person name="Brinkmann H."/>
            <person name="Mikhaleva J."/>
            <person name="Olsen L.C."/>
            <person name="Jubin C."/>
            <person name="Canestro C."/>
            <person name="Bouquet J.M."/>
            <person name="Danks G."/>
            <person name="Poulain J."/>
            <person name="Campsteijn C."/>
            <person name="Adamski M."/>
            <person name="Cross I."/>
            <person name="Yadetie F."/>
            <person name="Muffato M."/>
            <person name="Louis A."/>
            <person name="Butcher S."/>
            <person name="Tsagkogeorga G."/>
            <person name="Konrad A."/>
            <person name="Singh S."/>
            <person name="Jensen M.F."/>
            <person name="Cong E.H."/>
            <person name="Eikeseth-Otteraa H."/>
            <person name="Noel B."/>
            <person name="Anthouard V."/>
            <person name="Porcel B.M."/>
            <person name="Kachouri-Lafond R."/>
            <person name="Nishino A."/>
            <person name="Ugolini M."/>
            <person name="Chourrout P."/>
            <person name="Nishida H."/>
            <person name="Aasland R."/>
            <person name="Huzurbazar S."/>
            <person name="Westhof E."/>
            <person name="Delsuc F."/>
            <person name="Lehrach H."/>
            <person name="Reinhardt R."/>
            <person name="Weissenbach J."/>
            <person name="Roy S.W."/>
            <person name="Artiguenave F."/>
            <person name="Postlethwait J.H."/>
            <person name="Manak J.R."/>
            <person name="Thompson E.M."/>
            <person name="Jaillon O."/>
            <person name="Du Pasquier L."/>
            <person name="Boudinot P."/>
            <person name="Liberles D.A."/>
            <person name="Volff J.N."/>
            <person name="Philippe H."/>
            <person name="Lenhard B."/>
            <person name="Roest Crollius H."/>
            <person name="Wincker P."/>
            <person name="Chourrout D."/>
        </authorList>
    </citation>
    <scope>NUCLEOTIDE SEQUENCE [LARGE SCALE GENOMIC DNA]</scope>
</reference>
<accession>E4XF13</accession>
<dbReference type="AlphaFoldDB" id="E4XF13"/>
<feature type="compositionally biased region" description="Basic and acidic residues" evidence="1">
    <location>
        <begin position="1"/>
        <end position="13"/>
    </location>
</feature>
<dbReference type="InParanoid" id="E4XF13"/>
<feature type="compositionally biased region" description="Basic and acidic residues" evidence="1">
    <location>
        <begin position="102"/>
        <end position="113"/>
    </location>
</feature>
<dbReference type="Proteomes" id="UP000001307">
    <property type="component" value="Unassembled WGS sequence"/>
</dbReference>
<gene>
    <name evidence="2" type="ORF">GSOID_T00009546001</name>
</gene>
<feature type="region of interest" description="Disordered" evidence="1">
    <location>
        <begin position="1"/>
        <end position="34"/>
    </location>
</feature>
<keyword evidence="3" id="KW-1185">Reference proteome</keyword>
<name>E4XF13_OIKDI</name>